<evidence type="ECO:0000256" key="2">
    <source>
        <dbReference type="ARBA" id="ARBA00001947"/>
    </source>
</evidence>
<dbReference type="Gene3D" id="3.40.10.10">
    <property type="entry name" value="DNA Methylphosphotriester Repair Domain"/>
    <property type="match status" value="1"/>
</dbReference>
<dbReference type="InterPro" id="IPR018062">
    <property type="entry name" value="HTH_AraC-typ_CS"/>
</dbReference>
<dbReference type="EC" id="3.2.2.21" evidence="3"/>
<evidence type="ECO:0000256" key="11">
    <source>
        <dbReference type="ARBA" id="ARBA00023159"/>
    </source>
</evidence>
<evidence type="ECO:0000256" key="5">
    <source>
        <dbReference type="ARBA" id="ARBA00022679"/>
    </source>
</evidence>
<keyword evidence="13" id="KW-0234">DNA repair</keyword>
<dbReference type="PANTHER" id="PTHR43003">
    <property type="entry name" value="DNA-3-METHYLADENINE GLYCOSYLASE"/>
    <property type="match status" value="1"/>
</dbReference>
<evidence type="ECO:0000256" key="3">
    <source>
        <dbReference type="ARBA" id="ARBA00012000"/>
    </source>
</evidence>
<evidence type="ECO:0000313" key="15">
    <source>
        <dbReference type="EMBL" id="GAA0034804.1"/>
    </source>
</evidence>
<dbReference type="SMART" id="SM00342">
    <property type="entry name" value="HTH_ARAC"/>
    <property type="match status" value="1"/>
</dbReference>
<dbReference type="Gene3D" id="3.30.310.20">
    <property type="entry name" value="DNA-3-methyladenine glycosylase AlkA, N-terminal domain"/>
    <property type="match status" value="1"/>
</dbReference>
<dbReference type="InterPro" id="IPR023170">
    <property type="entry name" value="HhH_base_excis_C"/>
</dbReference>
<evidence type="ECO:0000256" key="7">
    <source>
        <dbReference type="ARBA" id="ARBA00022763"/>
    </source>
</evidence>
<dbReference type="InterPro" id="IPR037046">
    <property type="entry name" value="AlkA_N_sf"/>
</dbReference>
<dbReference type="Gene3D" id="1.10.1670.10">
    <property type="entry name" value="Helix-hairpin-Helix base-excision DNA repair enzymes (C-terminal)"/>
    <property type="match status" value="1"/>
</dbReference>
<evidence type="ECO:0000256" key="6">
    <source>
        <dbReference type="ARBA" id="ARBA00022723"/>
    </source>
</evidence>
<dbReference type="SUPFAM" id="SSF48150">
    <property type="entry name" value="DNA-glycosylase"/>
    <property type="match status" value="1"/>
</dbReference>
<dbReference type="CDD" id="cd00056">
    <property type="entry name" value="ENDO3c"/>
    <property type="match status" value="1"/>
</dbReference>
<dbReference type="InterPro" id="IPR010316">
    <property type="entry name" value="AlkA_N"/>
</dbReference>
<dbReference type="InterPro" id="IPR035451">
    <property type="entry name" value="Ada-like_dom_sf"/>
</dbReference>
<dbReference type="SUPFAM" id="SSF55945">
    <property type="entry name" value="TATA-box binding protein-like"/>
    <property type="match status" value="1"/>
</dbReference>
<dbReference type="Pfam" id="PF06029">
    <property type="entry name" value="AlkA_N"/>
    <property type="match status" value="1"/>
</dbReference>
<dbReference type="SUPFAM" id="SSF57884">
    <property type="entry name" value="Ada DNA repair protein, N-terminal domain (N-Ada 10)"/>
    <property type="match status" value="1"/>
</dbReference>
<keyword evidence="8" id="KW-0862">Zinc</keyword>
<evidence type="ECO:0000256" key="13">
    <source>
        <dbReference type="ARBA" id="ARBA00023204"/>
    </source>
</evidence>
<evidence type="ECO:0000256" key="9">
    <source>
        <dbReference type="ARBA" id="ARBA00023015"/>
    </source>
</evidence>
<protein>
    <recommendedName>
        <fullName evidence="3">DNA-3-methyladenine glycosylase II</fullName>
        <ecNumber evidence="3">3.2.2.21</ecNumber>
    </recommendedName>
</protein>
<dbReference type="RefSeq" id="WP_339391771.1">
    <property type="nucleotide sequence ID" value="NZ_BAAAAF010000002.1"/>
</dbReference>
<dbReference type="InterPro" id="IPR018060">
    <property type="entry name" value="HTH_AraC"/>
</dbReference>
<dbReference type="Gene3D" id="1.10.340.30">
    <property type="entry name" value="Hypothetical protein, domain 2"/>
    <property type="match status" value="1"/>
</dbReference>
<sequence length="487" mass="52294">MLTSDQCYQAVTGRDTRFDGMFFTAVSTTRIFCRPSCPARTPKRTNVDFYPTAAAAVEAGYRACKRCRPDVSPGSPDWDVRADVSARAMRLIRDGLVDRSGVDGLAAALGYSTRQLGRVLHAELGAGPLALARSERVRTARTLVESTAMTMSEIAFASGFASIRQFNETFKDTYGVAPGQLRTGSASVQSEDIAVRLAFRPPFDFDHQLNYLRYRAVPGIEDVGDGRYTRSLRLAHGPGVISLTAGRGNFVTCRLRLADTRDIGAAVARARRILDLDADPTAVHATLTGAGFGDLVALVPGIRSPGHSDPVELSIRTVLGQQISIGAARTHLTRLVDDAGEPLPEDMAGGGVDRLFPTAEAIAERPDGSWALPRRRIETLRALAVALATSEIDLGPGCDRDESAARLLELPGVGPWSVGYIRMRALGDPDVLLASDLGVKKALDALTDSGSTITNAQLEAARPWRSYLTHLLWAAHARAAHLNPPQS</sequence>
<evidence type="ECO:0000313" key="16">
    <source>
        <dbReference type="Proteomes" id="UP001498238"/>
    </source>
</evidence>
<dbReference type="SMART" id="SM00478">
    <property type="entry name" value="ENDO3c"/>
    <property type="match status" value="1"/>
</dbReference>
<keyword evidence="12" id="KW-0804">Transcription</keyword>
<keyword evidence="7" id="KW-0227">DNA damage</keyword>
<keyword evidence="6" id="KW-0479">Metal-binding</keyword>
<keyword evidence="10" id="KW-0238">DNA-binding</keyword>
<dbReference type="SUPFAM" id="SSF46689">
    <property type="entry name" value="Homeodomain-like"/>
    <property type="match status" value="1"/>
</dbReference>
<proteinExistence type="predicted"/>
<accession>A0ABP3C5A6</accession>
<dbReference type="PANTHER" id="PTHR43003:SF13">
    <property type="entry name" value="DNA-3-METHYLADENINE GLYCOSYLASE 2"/>
    <property type="match status" value="1"/>
</dbReference>
<dbReference type="InterPro" id="IPR011257">
    <property type="entry name" value="DNA_glycosylase"/>
</dbReference>
<evidence type="ECO:0000256" key="8">
    <source>
        <dbReference type="ARBA" id="ARBA00022833"/>
    </source>
</evidence>
<gene>
    <name evidence="15" type="ORF">NCCP602_07650</name>
</gene>
<feature type="domain" description="HTH araC/xylS-type" evidence="14">
    <location>
        <begin position="86"/>
        <end position="184"/>
    </location>
</feature>
<evidence type="ECO:0000256" key="10">
    <source>
        <dbReference type="ARBA" id="ARBA00023125"/>
    </source>
</evidence>
<dbReference type="InterPro" id="IPR003265">
    <property type="entry name" value="HhH-GPD_domain"/>
</dbReference>
<dbReference type="Pfam" id="PF02805">
    <property type="entry name" value="Ada_Zn_binding"/>
    <property type="match status" value="1"/>
</dbReference>
<dbReference type="PROSITE" id="PS00041">
    <property type="entry name" value="HTH_ARAC_FAMILY_1"/>
    <property type="match status" value="1"/>
</dbReference>
<comment type="caution">
    <text evidence="15">The sequence shown here is derived from an EMBL/GenBank/DDBJ whole genome shotgun (WGS) entry which is preliminary data.</text>
</comment>
<dbReference type="EMBL" id="BAAAAF010000002">
    <property type="protein sequence ID" value="GAA0034804.1"/>
    <property type="molecule type" value="Genomic_DNA"/>
</dbReference>
<evidence type="ECO:0000256" key="4">
    <source>
        <dbReference type="ARBA" id="ARBA00022603"/>
    </source>
</evidence>
<evidence type="ECO:0000256" key="12">
    <source>
        <dbReference type="ARBA" id="ARBA00023163"/>
    </source>
</evidence>
<comment type="cofactor">
    <cofactor evidence="2">
        <name>Zn(2+)</name>
        <dbReference type="ChEBI" id="CHEBI:29105"/>
    </cofactor>
</comment>
<dbReference type="PROSITE" id="PS01124">
    <property type="entry name" value="HTH_ARAC_FAMILY_2"/>
    <property type="match status" value="1"/>
</dbReference>
<keyword evidence="5" id="KW-0808">Transferase</keyword>
<comment type="catalytic activity">
    <reaction evidence="1">
        <text>Hydrolysis of alkylated DNA, releasing 3-methyladenine, 3-methylguanine, 7-methylguanine and 7-methyladenine.</text>
        <dbReference type="EC" id="3.2.2.21"/>
    </reaction>
</comment>
<evidence type="ECO:0000259" key="14">
    <source>
        <dbReference type="PROSITE" id="PS01124"/>
    </source>
</evidence>
<dbReference type="InterPro" id="IPR051912">
    <property type="entry name" value="Alkylbase_DNA_Glycosylase/TA"/>
</dbReference>
<dbReference type="SMART" id="SM01009">
    <property type="entry name" value="AlkA_N"/>
    <property type="match status" value="1"/>
</dbReference>
<keyword evidence="11" id="KW-0010">Activator</keyword>
<keyword evidence="4" id="KW-0489">Methyltransferase</keyword>
<dbReference type="Pfam" id="PF12833">
    <property type="entry name" value="HTH_18"/>
    <property type="match status" value="1"/>
</dbReference>
<keyword evidence="9" id="KW-0805">Transcription regulation</keyword>
<evidence type="ECO:0000256" key="1">
    <source>
        <dbReference type="ARBA" id="ARBA00000086"/>
    </source>
</evidence>
<organism evidence="15 16">
    <name type="scientific">Brevibacterium metallidurans</name>
    <dbReference type="NCBI Taxonomy" id="1482676"/>
    <lineage>
        <taxon>Bacteria</taxon>
        <taxon>Bacillati</taxon>
        <taxon>Actinomycetota</taxon>
        <taxon>Actinomycetes</taxon>
        <taxon>Micrococcales</taxon>
        <taxon>Brevibacteriaceae</taxon>
        <taxon>Brevibacterium</taxon>
    </lineage>
</organism>
<dbReference type="Gene3D" id="1.10.10.60">
    <property type="entry name" value="Homeodomain-like"/>
    <property type="match status" value="1"/>
</dbReference>
<dbReference type="InterPro" id="IPR004026">
    <property type="entry name" value="Ada_DNA_repair_Zn-bd"/>
</dbReference>
<reference evidence="15 16" key="1">
    <citation type="submission" date="2024-01" db="EMBL/GenBank/DDBJ databases">
        <title>Characterization of antibiotic resistant novel bacterial strains and their environmental applications.</title>
        <authorList>
            <person name="Manzoor S."/>
            <person name="Abbas S."/>
            <person name="Arshad M."/>
            <person name="Ahmed I."/>
        </authorList>
    </citation>
    <scope>NUCLEOTIDE SEQUENCE [LARGE SCALE GENOMIC DNA]</scope>
    <source>
        <strain evidence="15 16">NCCP-602</strain>
    </source>
</reference>
<dbReference type="Proteomes" id="UP001498238">
    <property type="component" value="Unassembled WGS sequence"/>
</dbReference>
<keyword evidence="16" id="KW-1185">Reference proteome</keyword>
<name>A0ABP3C5A6_9MICO</name>
<dbReference type="InterPro" id="IPR009057">
    <property type="entry name" value="Homeodomain-like_sf"/>
</dbReference>